<dbReference type="PANTHER" id="PTHR43625:SF40">
    <property type="entry name" value="ALDO-KETO REDUCTASE YAKC [NADP(+)]"/>
    <property type="match status" value="1"/>
</dbReference>
<proteinExistence type="predicted"/>
<dbReference type="InterPro" id="IPR050791">
    <property type="entry name" value="Aldo-Keto_reductase"/>
</dbReference>
<reference evidence="3 4" key="1">
    <citation type="submission" date="2015-03" db="EMBL/GenBank/DDBJ databases">
        <authorList>
            <person name="Radwan O."/>
            <person name="Al-Naeli F.A."/>
            <person name="Rendon G.A."/>
            <person name="Fields C."/>
        </authorList>
    </citation>
    <scope>NUCLEOTIDE SEQUENCE [LARGE SCALE GENOMIC DNA]</scope>
    <source>
        <strain evidence="3">CR-DP1</strain>
    </source>
</reference>
<protein>
    <recommendedName>
        <fullName evidence="2">NADP-dependent oxidoreductase domain-containing protein</fullName>
    </recommendedName>
</protein>
<dbReference type="Proteomes" id="UP000033483">
    <property type="component" value="Unassembled WGS sequence"/>
</dbReference>
<dbReference type="PRINTS" id="PR00069">
    <property type="entry name" value="ALDKETRDTASE"/>
</dbReference>
<dbReference type="Pfam" id="PF00248">
    <property type="entry name" value="Aldo_ket_red"/>
    <property type="match status" value="1"/>
</dbReference>
<keyword evidence="1" id="KW-0560">Oxidoreductase</keyword>
<sequence>MAPRRTTLGNSNVEINQLGLGLGSLSPFYGPAGTHEELLRFLDHAWEIGNRNWDTADAYGDSEDIIGKWFALHPERRADIFLATKFGLKMAPEEISINSSPEYCRQHCELSLKRMGIECIDLYYVHRIDPVTPIEKTIEMMVQLKKEGKIKALGLSECHSSTLRRAHAIHPISAIQVEYNPWSLEIEQATSGHILDVAKELNVSVFAYSPLSRGLLTGAIKSVSDLTPGDWRLRLQRFSPENFNKNLVLVDTLKAISKRKGCTVAQLTLAWLMEQSPYVVPIPGTKRVVALDENWGSNEVVLTPKDLEEVRKAVDAAGVAGDRDASALGSYLVSVPL</sequence>
<feature type="domain" description="NADP-dependent oxidoreductase" evidence="2">
    <location>
        <begin position="19"/>
        <end position="313"/>
    </location>
</feature>
<dbReference type="InterPro" id="IPR023210">
    <property type="entry name" value="NADP_OxRdtase_dom"/>
</dbReference>
<dbReference type="GO" id="GO:0005737">
    <property type="term" value="C:cytoplasm"/>
    <property type="evidence" value="ECO:0007669"/>
    <property type="project" value="TreeGrafter"/>
</dbReference>
<dbReference type="InterPro" id="IPR020471">
    <property type="entry name" value="AKR"/>
</dbReference>
<keyword evidence="4" id="KW-1185">Reference proteome</keyword>
<dbReference type="PANTHER" id="PTHR43625">
    <property type="entry name" value="AFLATOXIN B1 ALDEHYDE REDUCTASE"/>
    <property type="match status" value="1"/>
</dbReference>
<organism evidence="3 4">
    <name type="scientific">Thielaviopsis punctulata</name>
    <dbReference type="NCBI Taxonomy" id="72032"/>
    <lineage>
        <taxon>Eukaryota</taxon>
        <taxon>Fungi</taxon>
        <taxon>Dikarya</taxon>
        <taxon>Ascomycota</taxon>
        <taxon>Pezizomycotina</taxon>
        <taxon>Sordariomycetes</taxon>
        <taxon>Hypocreomycetidae</taxon>
        <taxon>Microascales</taxon>
        <taxon>Ceratocystidaceae</taxon>
        <taxon>Thielaviopsis</taxon>
    </lineage>
</organism>
<accession>A0A0F4ZKE1</accession>
<dbReference type="SUPFAM" id="SSF51430">
    <property type="entry name" value="NAD(P)-linked oxidoreductase"/>
    <property type="match status" value="1"/>
</dbReference>
<evidence type="ECO:0000259" key="2">
    <source>
        <dbReference type="Pfam" id="PF00248"/>
    </source>
</evidence>
<dbReference type="Gene3D" id="3.20.20.100">
    <property type="entry name" value="NADP-dependent oxidoreductase domain"/>
    <property type="match status" value="1"/>
</dbReference>
<dbReference type="OrthoDB" id="37537at2759"/>
<evidence type="ECO:0000256" key="1">
    <source>
        <dbReference type="ARBA" id="ARBA00023002"/>
    </source>
</evidence>
<comment type="caution">
    <text evidence="3">The sequence shown here is derived from an EMBL/GenBank/DDBJ whole genome shotgun (WGS) entry which is preliminary data.</text>
</comment>
<evidence type="ECO:0000313" key="3">
    <source>
        <dbReference type="EMBL" id="KKA30318.1"/>
    </source>
</evidence>
<dbReference type="GO" id="GO:0016491">
    <property type="term" value="F:oxidoreductase activity"/>
    <property type="evidence" value="ECO:0007669"/>
    <property type="project" value="UniProtKB-KW"/>
</dbReference>
<dbReference type="InterPro" id="IPR036812">
    <property type="entry name" value="NAD(P)_OxRdtase_dom_sf"/>
</dbReference>
<dbReference type="AlphaFoldDB" id="A0A0F4ZKE1"/>
<name>A0A0F4ZKE1_9PEZI</name>
<dbReference type="EMBL" id="LAEV01000426">
    <property type="protein sequence ID" value="KKA30318.1"/>
    <property type="molecule type" value="Genomic_DNA"/>
</dbReference>
<gene>
    <name evidence="3" type="ORF">TD95_003386</name>
</gene>
<evidence type="ECO:0000313" key="4">
    <source>
        <dbReference type="Proteomes" id="UP000033483"/>
    </source>
</evidence>